<feature type="domain" description="ABC transporter" evidence="3">
    <location>
        <begin position="4"/>
        <end position="231"/>
    </location>
</feature>
<dbReference type="SMART" id="SM00382">
    <property type="entry name" value="AAA"/>
    <property type="match status" value="1"/>
</dbReference>
<dbReference type="Pfam" id="PF00005">
    <property type="entry name" value="ABC_tran"/>
    <property type="match status" value="1"/>
</dbReference>
<evidence type="ECO:0000256" key="2">
    <source>
        <dbReference type="ARBA" id="ARBA00022840"/>
    </source>
</evidence>
<dbReference type="EMBL" id="FRCZ01000007">
    <property type="protein sequence ID" value="SHN30520.1"/>
    <property type="molecule type" value="Genomic_DNA"/>
</dbReference>
<keyword evidence="1" id="KW-0547">Nucleotide-binding</keyword>
<dbReference type="InterPro" id="IPR003439">
    <property type="entry name" value="ABC_transporter-like_ATP-bd"/>
</dbReference>
<dbReference type="GO" id="GO:0005524">
    <property type="term" value="F:ATP binding"/>
    <property type="evidence" value="ECO:0007669"/>
    <property type="project" value="UniProtKB-KW"/>
</dbReference>
<gene>
    <name evidence="4" type="ORF">SAMN05216179_3184</name>
</gene>
<name>A0A1M7QHH3_9BACI</name>
<proteinExistence type="predicted"/>
<evidence type="ECO:0000259" key="3">
    <source>
        <dbReference type="PROSITE" id="PS50893"/>
    </source>
</evidence>
<dbReference type="PANTHER" id="PTHR43158">
    <property type="entry name" value="SKFA PEPTIDE EXPORT ATP-BINDING PROTEIN SKFE"/>
    <property type="match status" value="1"/>
</dbReference>
<evidence type="ECO:0000256" key="1">
    <source>
        <dbReference type="ARBA" id="ARBA00022741"/>
    </source>
</evidence>
<sequence>MNPVIKVNSVEKEYKHFHLGPIDFEVEKGTVVAVVGANGSGKSTLFKTLMGLAQPDNGYVQLFGLEEQKQVVDVKNRIGFAGSGLYHAFSQLTVNKLAEFVSHWYTTLEKDYYEHLLNRYEINGKEKFANCSLGTQKKVEFVLAMAHRPQLLLLDEPSANVDMLSQRRMREDLKSFMEQEENSIVISTYIQDEVKQMCDYICILDDGKIKGFFEKDEIRHLWARLWISSLPDQLKNDPRIWKVEEHPLQVITNQLPDIEEELLKCQVDIIRIKRLELDDIMEYMFIFNKKTTNTSGVLLKGDDCNHKNKVKQN</sequence>
<dbReference type="PROSITE" id="PS50893">
    <property type="entry name" value="ABC_TRANSPORTER_2"/>
    <property type="match status" value="1"/>
</dbReference>
<reference evidence="4 5" key="1">
    <citation type="submission" date="2016-11" db="EMBL/GenBank/DDBJ databases">
        <authorList>
            <person name="Jaros S."/>
            <person name="Januszkiewicz K."/>
            <person name="Wedrychowicz H."/>
        </authorList>
    </citation>
    <scope>NUCLEOTIDE SEQUENCE [LARGE SCALE GENOMIC DNA]</scope>
    <source>
        <strain evidence="4 5">CGMCC 1.10681</strain>
    </source>
</reference>
<keyword evidence="2 4" id="KW-0067">ATP-binding</keyword>
<dbReference type="AlphaFoldDB" id="A0A1M7QHH3"/>
<dbReference type="CDD" id="cd03230">
    <property type="entry name" value="ABC_DR_subfamily_A"/>
    <property type="match status" value="1"/>
</dbReference>
<dbReference type="Gene3D" id="3.40.50.300">
    <property type="entry name" value="P-loop containing nucleotide triphosphate hydrolases"/>
    <property type="match status" value="1"/>
</dbReference>
<dbReference type="OrthoDB" id="2960217at2"/>
<accession>A0A1M7QHH3</accession>
<dbReference type="InterPro" id="IPR003593">
    <property type="entry name" value="AAA+_ATPase"/>
</dbReference>
<dbReference type="GO" id="GO:0016887">
    <property type="term" value="F:ATP hydrolysis activity"/>
    <property type="evidence" value="ECO:0007669"/>
    <property type="project" value="InterPro"/>
</dbReference>
<dbReference type="Proteomes" id="UP000184184">
    <property type="component" value="Unassembled WGS sequence"/>
</dbReference>
<dbReference type="RefSeq" id="WP_073202822.1">
    <property type="nucleotide sequence ID" value="NZ_FRCZ01000007.1"/>
</dbReference>
<keyword evidence="5" id="KW-1185">Reference proteome</keyword>
<dbReference type="STRING" id="1027249.SAMN05216179_3184"/>
<dbReference type="SUPFAM" id="SSF52540">
    <property type="entry name" value="P-loop containing nucleoside triphosphate hydrolases"/>
    <property type="match status" value="1"/>
</dbReference>
<evidence type="ECO:0000313" key="5">
    <source>
        <dbReference type="Proteomes" id="UP000184184"/>
    </source>
</evidence>
<dbReference type="InterPro" id="IPR027417">
    <property type="entry name" value="P-loop_NTPase"/>
</dbReference>
<organism evidence="4 5">
    <name type="scientific">Gracilibacillus kekensis</name>
    <dbReference type="NCBI Taxonomy" id="1027249"/>
    <lineage>
        <taxon>Bacteria</taxon>
        <taxon>Bacillati</taxon>
        <taxon>Bacillota</taxon>
        <taxon>Bacilli</taxon>
        <taxon>Bacillales</taxon>
        <taxon>Bacillaceae</taxon>
        <taxon>Gracilibacillus</taxon>
    </lineage>
</organism>
<evidence type="ECO:0000313" key="4">
    <source>
        <dbReference type="EMBL" id="SHN30520.1"/>
    </source>
</evidence>
<protein>
    <submittedName>
        <fullName evidence="4">ABC-2 type transport system ATP-binding protein</fullName>
    </submittedName>
</protein>
<dbReference type="PANTHER" id="PTHR43158:SF2">
    <property type="entry name" value="SKFA PEPTIDE EXPORT ATP-BINDING PROTEIN SKFE"/>
    <property type="match status" value="1"/>
</dbReference>